<dbReference type="Pfam" id="PF12822">
    <property type="entry name" value="ECF_trnsprt"/>
    <property type="match status" value="1"/>
</dbReference>
<dbReference type="InterPro" id="IPR024529">
    <property type="entry name" value="ECF_trnsprt_substrate-spec"/>
</dbReference>
<name>A0ABS6F9C3_9FIRM</name>
<evidence type="ECO:0000256" key="1">
    <source>
        <dbReference type="SAM" id="Phobius"/>
    </source>
</evidence>
<sequence>MNLKKLTVSALMLALCMVLPFLTGQIPQIGSMLLPMHLPVLLCGFLCGWPYGLAVGFIAPLLRFAMFGMPPIFPTGMAMAFELAAYGAFTGIFYRLLPKKTGMLFVSLILAMAAGRVVWGIAECFLLGLGGFTWAAFVSGAFLNAIPGIILQLVLIPAILIALRKGNLMLDE</sequence>
<evidence type="ECO:0000313" key="2">
    <source>
        <dbReference type="EMBL" id="MBU5625960.1"/>
    </source>
</evidence>
<dbReference type="Proteomes" id="UP000787672">
    <property type="component" value="Unassembled WGS sequence"/>
</dbReference>
<gene>
    <name evidence="2" type="ORF">KQI82_03275</name>
</gene>
<organism evidence="2 3">
    <name type="scientific">Dysosmobacter acutus</name>
    <dbReference type="NCBI Taxonomy" id="2841504"/>
    <lineage>
        <taxon>Bacteria</taxon>
        <taxon>Bacillati</taxon>
        <taxon>Bacillota</taxon>
        <taxon>Clostridia</taxon>
        <taxon>Eubacteriales</taxon>
        <taxon>Oscillospiraceae</taxon>
        <taxon>Dysosmobacter</taxon>
    </lineage>
</organism>
<comment type="caution">
    <text evidence="2">The sequence shown here is derived from an EMBL/GenBank/DDBJ whole genome shotgun (WGS) entry which is preliminary data.</text>
</comment>
<proteinExistence type="predicted"/>
<protein>
    <submittedName>
        <fullName evidence="2">ECF transporter S component</fullName>
    </submittedName>
</protein>
<reference evidence="2 3" key="1">
    <citation type="submission" date="2021-06" db="EMBL/GenBank/DDBJ databases">
        <authorList>
            <person name="Sun Q."/>
            <person name="Li D."/>
        </authorList>
    </citation>
    <scope>NUCLEOTIDE SEQUENCE [LARGE SCALE GENOMIC DNA]</scope>
    <source>
        <strain evidence="2 3">MSJ-2</strain>
    </source>
</reference>
<dbReference type="EMBL" id="JAHLQN010000001">
    <property type="protein sequence ID" value="MBU5625960.1"/>
    <property type="molecule type" value="Genomic_DNA"/>
</dbReference>
<evidence type="ECO:0000313" key="3">
    <source>
        <dbReference type="Proteomes" id="UP000787672"/>
    </source>
</evidence>
<keyword evidence="1" id="KW-1133">Transmembrane helix</keyword>
<accession>A0ABS6F9C3</accession>
<keyword evidence="1" id="KW-0472">Membrane</keyword>
<keyword evidence="1" id="KW-0812">Transmembrane</keyword>
<dbReference type="RefSeq" id="WP_216558700.1">
    <property type="nucleotide sequence ID" value="NZ_JAHLQN010000001.1"/>
</dbReference>
<feature type="transmembrane region" description="Helical" evidence="1">
    <location>
        <begin position="104"/>
        <end position="122"/>
    </location>
</feature>
<feature type="transmembrane region" description="Helical" evidence="1">
    <location>
        <begin position="79"/>
        <end position="97"/>
    </location>
</feature>
<feature type="transmembrane region" description="Helical" evidence="1">
    <location>
        <begin position="134"/>
        <end position="163"/>
    </location>
</feature>
<keyword evidence="3" id="KW-1185">Reference proteome</keyword>
<feature type="transmembrane region" description="Helical" evidence="1">
    <location>
        <begin position="38"/>
        <end position="59"/>
    </location>
</feature>
<feature type="transmembrane region" description="Helical" evidence="1">
    <location>
        <begin position="6"/>
        <end position="26"/>
    </location>
</feature>